<name>A0A6J7R9Z3_9ZZZZ</name>
<gene>
    <name evidence="1" type="ORF">UFOPK3773_02178</name>
    <name evidence="2" type="ORF">UFOPK3992_01969</name>
</gene>
<evidence type="ECO:0000313" key="1">
    <source>
        <dbReference type="EMBL" id="CAB4963688.1"/>
    </source>
</evidence>
<proteinExistence type="predicted"/>
<organism evidence="2">
    <name type="scientific">freshwater metagenome</name>
    <dbReference type="NCBI Taxonomy" id="449393"/>
    <lineage>
        <taxon>unclassified sequences</taxon>
        <taxon>metagenomes</taxon>
        <taxon>ecological metagenomes</taxon>
    </lineage>
</organism>
<dbReference type="EMBL" id="CAFBNF010000346">
    <property type="protein sequence ID" value="CAB4963688.1"/>
    <property type="molecule type" value="Genomic_DNA"/>
</dbReference>
<dbReference type="AlphaFoldDB" id="A0A6J7R9Z3"/>
<accession>A0A6J7R9Z3</accession>
<evidence type="ECO:0000313" key="2">
    <source>
        <dbReference type="EMBL" id="CAB5025557.1"/>
    </source>
</evidence>
<reference evidence="2" key="1">
    <citation type="submission" date="2020-05" db="EMBL/GenBank/DDBJ databases">
        <authorList>
            <person name="Chiriac C."/>
            <person name="Salcher M."/>
            <person name="Ghai R."/>
            <person name="Kavagutti S V."/>
        </authorList>
    </citation>
    <scope>NUCLEOTIDE SEQUENCE</scope>
</reference>
<dbReference type="Pfam" id="PF08843">
    <property type="entry name" value="AbiEii"/>
    <property type="match status" value="1"/>
</dbReference>
<protein>
    <submittedName>
        <fullName evidence="2">Unannotated protein</fullName>
    </submittedName>
</protein>
<sequence length="286" mass="31081">MSSGEEVFFQLQRLARSHAARNGTQAPTSEYVTRHGLESFLDRLMRTEHGGDFVLKGGMLLGVYGARRPTRDIDAEAVNTSLTPEHIAQVVRDVAAVMVNDGVNFDLNSITVTEIREAAQYPGWRMRVAASLGSQRIVIAWDISTGDPVVPPPRRVSVPRVLGDPIEMLGYAPETTVAEKGVTILERGKSSTRWRDYVDIVQLAAAGIDDQLLLESMRAVARYRNVTLGPIAQVVAGYGDIAQAKWAAWRHKEGLEDVADALLDDQLAKVAAVLDPVLAALEAGAD</sequence>
<dbReference type="EMBL" id="CAFBOZ010000360">
    <property type="protein sequence ID" value="CAB5025557.1"/>
    <property type="molecule type" value="Genomic_DNA"/>
</dbReference>
<dbReference type="InterPro" id="IPR014942">
    <property type="entry name" value="AbiEii"/>
</dbReference>